<feature type="compositionally biased region" description="Low complexity" evidence="1">
    <location>
        <begin position="482"/>
        <end position="497"/>
    </location>
</feature>
<dbReference type="Ensembl" id="ENSLOCT00000017025.1">
    <property type="protein sequence ID" value="ENSLOCP00000016995.1"/>
    <property type="gene ID" value="ENSLOCG00000013779.1"/>
</dbReference>
<reference evidence="4" key="1">
    <citation type="submission" date="2011-12" db="EMBL/GenBank/DDBJ databases">
        <title>The Draft Genome of Lepisosteus oculatus.</title>
        <authorList>
            <consortium name="The Broad Institute Genome Assembly &amp; Analysis Group"/>
            <consortium name="Computational R&amp;D Group"/>
            <consortium name="and Sequencing Platform"/>
            <person name="Di Palma F."/>
            <person name="Alfoldi J."/>
            <person name="Johnson J."/>
            <person name="Berlin A."/>
            <person name="Gnerre S."/>
            <person name="Jaffe D."/>
            <person name="MacCallum I."/>
            <person name="Young S."/>
            <person name="Walker B.J."/>
            <person name="Lander E.S."/>
            <person name="Lindblad-Toh K."/>
        </authorList>
    </citation>
    <scope>NUCLEOTIDE SEQUENCE [LARGE SCALE GENOMIC DNA]</scope>
</reference>
<feature type="region of interest" description="Disordered" evidence="1">
    <location>
        <begin position="1389"/>
        <end position="1431"/>
    </location>
</feature>
<dbReference type="GeneTree" id="ENSGT00940000153469"/>
<feature type="compositionally biased region" description="Basic and acidic residues" evidence="1">
    <location>
        <begin position="77"/>
        <end position="86"/>
    </location>
</feature>
<feature type="region of interest" description="Disordered" evidence="1">
    <location>
        <begin position="970"/>
        <end position="991"/>
    </location>
</feature>
<evidence type="ECO:0000313" key="3">
    <source>
        <dbReference type="Ensembl" id="ENSLOCP00000016995.1"/>
    </source>
</evidence>
<sequence>MAGVVAMASVIEDFEKQQPCKRQRKDGETAAAKTITSYFLPMPKAVEKPFSPPRSSNILDYFRRTPPAEGGSGAPEPARENGHKPSEALGAGSGRQRLRRGRKPGRSLSRQLQDSQTDRSPDVPVISDPGPDGSGGTPAVGGTAGGPGDAAPLLAETCAEAQEGEAGGSEVPEPVSVRSPTEKSKPPKRRSLAKKPRGASACAGEDSEESEPSLCDTSLEVHVDEASRLNDSTVTISFEDFLESQKQQQEEQAEEKRGAPESPEPVAVAPGGVDVRADADPGAPQRASPRTLTVQAEVHQDSGGPRSPELARRVASIFVRKGEDGGAQGRTSEPAEAERSELLPAMPKRRSNVVLEEQDLELAVIEAAAKPKCSQAERKQFMNAFKQPAGESLRGKARKGPGKQKDGCDQTPGQPGEEAEPGEDPAGEGPSPSAEALGAAGSEDKEPGATEEAPACEPGASRLKRRGRKKQAGAVGETPVIAATPAAAEGAPLGQGEAEAEAEAEAGGESSVTPLSTPVRGQAARRLTRGSARQLSSPSPLTSPAPGAGGAASSQGSPARVSTPRAHSFRSGVYRSEMLSPPDDKESPIRMRFSRVYPRSGRKAGDGSDFEMTPLRSKKPGALKSRRKAKRLVEKARALQQSKSKAAPEERGTPRRSSRNLDLKRKTYCEDEDSVLLVEDVRRDSGPAPAAQTQQLRSLNDVLGKNTAASKAAKSPAGSNVAPLFLGKKAQKQSGIISIFDDSSRDESENSQDDEQFRARREFLKSGLPESFKRQIAKMAASREAYATSCASFLPVVHVLQETPDCPLWSLPWPTSRLLKHLRGDPGPPQPTGLPGPLVGFKTTPAPRARTSRQGPGCSEDFSEQVRRCLLEEIRASNPLFPVRRFFNWFLKKRSEHLLLQSSDMAAAPGMPCSAPVPQLPAGGKRKWGEGGAGGAPKRQRAAATAGGEEDVIVIADDSPDTALGGARTGGAELAGRGRPGQAARGGAGGRTGMAARRSCWTTVPQQALQLESVTNCNVSRVRNGVKEDVLWTEKYQPQHSSEVIGNSVAVKKLHRHSWLKEWKLRADCEEKKKLREKRQEDDSADAWDCGDFRGEDGEEDLLCNTVLITGPPGVGKTAAVYACAQELGFKVFEVNASSQRSGRQILSQLKEATQSHQVDIQGVNAHKPAYFNSTSTSTSRPGGSPRKGNSPRRVVSSPRKSPRRASPKKGGLAPTSLASFFKTGARLKSKDTGSQEKRGERADQRSGSQGREALSKPAGSRDGSAEEPGKKAATSLILFEEVDVIFEDDSGFLAAIKTFMATTKRPVILTTSDPTFSSLFDGHFEEIHFKTPSMVNVGSYLQLLCLAENVRTDARDFSSLLSLNKCDIRRSLLHLQFWVRSGGGRKLHRPLPPPAAEAPVGAPRGGGAAGGVDAKGAAPPPARETPPGLPRCDTGCTEAMLGLHNIAPALDPPSVFKGQVSTVPGSQRRWVLLAECQRQGVDLLYCNLEELLPLPVGVLRGPVDAQVGPLPTARPEVGGELREEDSPVKASHVMRRRRWLELKGKDMFESDSESEEGFLSLRKTAARASRAEPAQEGGPGDPEVLSIKTGNEPKSAAEQRRSELVSRCLGSLAEFLDHASFLDSSLSPEAPGAEDICRRGGFAWSASRIKNGLSDEERVDGDPWWRRDDCGERRAALADLSLRKCQAVLSESWEASQVLCQELGRDAIEELTLPVGPHRQGFSFCPAAPLDPSVLAQREAALRDVFSSQAFASLGSRQAAAAEYLPTLRAICRSEKLKEQGRVKRRFLHYFDGIHLCLPKHTMDFLAADFP</sequence>
<feature type="compositionally biased region" description="Basic residues" evidence="1">
    <location>
        <begin position="616"/>
        <end position="630"/>
    </location>
</feature>
<feature type="region of interest" description="Disordered" evidence="1">
    <location>
        <begin position="242"/>
        <end position="346"/>
    </location>
</feature>
<dbReference type="InParanoid" id="W5N8N6"/>
<feature type="compositionally biased region" description="Basic and acidic residues" evidence="1">
    <location>
        <begin position="1229"/>
        <end position="1245"/>
    </location>
</feature>
<feature type="region of interest" description="Disordered" evidence="1">
    <location>
        <begin position="921"/>
        <end position="947"/>
    </location>
</feature>
<evidence type="ECO:0000313" key="4">
    <source>
        <dbReference type="Proteomes" id="UP000018468"/>
    </source>
</evidence>
<feature type="compositionally biased region" description="Pro residues" evidence="1">
    <location>
        <begin position="1419"/>
        <end position="1430"/>
    </location>
</feature>
<dbReference type="EMBL" id="AHAT01000537">
    <property type="status" value="NOT_ANNOTATED_CDS"/>
    <property type="molecule type" value="Genomic_DNA"/>
</dbReference>
<dbReference type="Bgee" id="ENSLOCG00000013779">
    <property type="expression patterns" value="Expressed in ovary and 11 other cell types or tissues"/>
</dbReference>
<feature type="compositionally biased region" description="Acidic residues" evidence="1">
    <location>
        <begin position="417"/>
        <end position="426"/>
    </location>
</feature>
<dbReference type="InterPro" id="IPR003593">
    <property type="entry name" value="AAA+_ATPase"/>
</dbReference>
<dbReference type="PANTHER" id="PTHR23389:SF21">
    <property type="entry name" value="ATPASE FAMILY AAA DOMAIN-CONTAINING PROTEIN 5"/>
    <property type="match status" value="1"/>
</dbReference>
<dbReference type="SMART" id="SM00382">
    <property type="entry name" value="AAA"/>
    <property type="match status" value="1"/>
</dbReference>
<dbReference type="Proteomes" id="UP000018468">
    <property type="component" value="Linkage group LG10"/>
</dbReference>
<dbReference type="OMA" id="KSPKKMY"/>
<proteinExistence type="predicted"/>
<feature type="compositionally biased region" description="Basic residues" evidence="1">
    <location>
        <begin position="96"/>
        <end position="105"/>
    </location>
</feature>
<dbReference type="GO" id="GO:0005634">
    <property type="term" value="C:nucleus"/>
    <property type="evidence" value="ECO:0000318"/>
    <property type="project" value="GO_Central"/>
</dbReference>
<dbReference type="FunFam" id="3.40.50.300:FF:003363">
    <property type="entry name" value="ATPase family, AAA domain containing 5a"/>
    <property type="match status" value="1"/>
</dbReference>
<dbReference type="InterPro" id="IPR003959">
    <property type="entry name" value="ATPase_AAA_core"/>
</dbReference>
<dbReference type="GO" id="GO:0005524">
    <property type="term" value="F:ATP binding"/>
    <property type="evidence" value="ECO:0007669"/>
    <property type="project" value="InterPro"/>
</dbReference>
<dbReference type="FunCoup" id="W5N8N6">
    <property type="interactions" value="1320"/>
</dbReference>
<dbReference type="GO" id="GO:0016887">
    <property type="term" value="F:ATP hydrolysis activity"/>
    <property type="evidence" value="ECO:0007669"/>
    <property type="project" value="InterPro"/>
</dbReference>
<reference evidence="3" key="2">
    <citation type="submission" date="2025-08" db="UniProtKB">
        <authorList>
            <consortium name="Ensembl"/>
        </authorList>
    </citation>
    <scope>IDENTIFICATION</scope>
</reference>
<feature type="compositionally biased region" description="Basic residues" evidence="1">
    <location>
        <begin position="462"/>
        <end position="471"/>
    </location>
</feature>
<dbReference type="CDD" id="cd00009">
    <property type="entry name" value="AAA"/>
    <property type="match status" value="1"/>
</dbReference>
<feature type="domain" description="AAA+ ATPase" evidence="2">
    <location>
        <begin position="1103"/>
        <end position="1334"/>
    </location>
</feature>
<feature type="compositionally biased region" description="Low complexity" evidence="1">
    <location>
        <begin position="149"/>
        <end position="161"/>
    </location>
</feature>
<organism evidence="3 4">
    <name type="scientific">Lepisosteus oculatus</name>
    <name type="common">Spotted gar</name>
    <dbReference type="NCBI Taxonomy" id="7918"/>
    <lineage>
        <taxon>Eukaryota</taxon>
        <taxon>Metazoa</taxon>
        <taxon>Chordata</taxon>
        <taxon>Craniata</taxon>
        <taxon>Vertebrata</taxon>
        <taxon>Euteleostomi</taxon>
        <taxon>Actinopterygii</taxon>
        <taxon>Neopterygii</taxon>
        <taxon>Holostei</taxon>
        <taxon>Semionotiformes</taxon>
        <taxon>Lepisosteidae</taxon>
        <taxon>Lepisosteus</taxon>
    </lineage>
</organism>
<dbReference type="Gene3D" id="3.40.50.300">
    <property type="entry name" value="P-loop containing nucleotide triphosphate hydrolases"/>
    <property type="match status" value="2"/>
</dbReference>
<feature type="compositionally biased region" description="Low complexity" evidence="1">
    <location>
        <begin position="1174"/>
        <end position="1200"/>
    </location>
</feature>
<name>W5N8N6_LEPOC</name>
<feature type="compositionally biased region" description="Basic residues" evidence="1">
    <location>
        <begin position="186"/>
        <end position="197"/>
    </location>
</feature>
<feature type="compositionally biased region" description="Low complexity" evidence="1">
    <location>
        <begin position="536"/>
        <end position="559"/>
    </location>
</feature>
<dbReference type="HOGENOM" id="CLU_002810_0_0_1"/>
<feature type="region of interest" description="Disordered" evidence="1">
    <location>
        <begin position="371"/>
        <end position="665"/>
    </location>
</feature>
<dbReference type="Pfam" id="PF00004">
    <property type="entry name" value="AAA"/>
    <property type="match status" value="1"/>
</dbReference>
<dbReference type="GO" id="GO:0061860">
    <property type="term" value="F:DNA clamp unloader activity"/>
    <property type="evidence" value="ECO:0000318"/>
    <property type="project" value="GO_Central"/>
</dbReference>
<dbReference type="FunFam" id="3.40.50.300:FF:000846">
    <property type="entry name" value="ATPase family AAA domain-containing protein 5"/>
    <property type="match status" value="1"/>
</dbReference>
<dbReference type="GO" id="GO:0003677">
    <property type="term" value="F:DNA binding"/>
    <property type="evidence" value="ECO:0000318"/>
    <property type="project" value="GO_Central"/>
</dbReference>
<feature type="region of interest" description="Disordered" evidence="1">
    <location>
        <begin position="41"/>
        <end position="216"/>
    </location>
</feature>
<feature type="compositionally biased region" description="Gly residues" evidence="1">
    <location>
        <begin position="132"/>
        <end position="148"/>
    </location>
</feature>
<dbReference type="STRING" id="7918.ENSLOCP00000016995"/>
<protein>
    <submittedName>
        <fullName evidence="3">ATPase family AAA domain containing 5</fullName>
    </submittedName>
</protein>
<feature type="region of interest" description="Disordered" evidence="1">
    <location>
        <begin position="11"/>
        <end position="30"/>
    </location>
</feature>
<dbReference type="PANTHER" id="PTHR23389">
    <property type="entry name" value="CHROMOSOME TRANSMISSION FIDELITY FACTOR 18"/>
    <property type="match status" value="1"/>
</dbReference>
<feature type="compositionally biased region" description="Basic and acidic residues" evidence="1">
    <location>
        <begin position="646"/>
        <end position="665"/>
    </location>
</feature>
<reference evidence="3" key="3">
    <citation type="submission" date="2025-09" db="UniProtKB">
        <authorList>
            <consortium name="Ensembl"/>
        </authorList>
    </citation>
    <scope>IDENTIFICATION</scope>
</reference>
<dbReference type="SUPFAM" id="SSF52540">
    <property type="entry name" value="P-loop containing nucleoside triphosphate hydrolases"/>
    <property type="match status" value="1"/>
</dbReference>
<feature type="compositionally biased region" description="Low complexity" evidence="1">
    <location>
        <begin position="260"/>
        <end position="270"/>
    </location>
</feature>
<evidence type="ECO:0000256" key="1">
    <source>
        <dbReference type="SAM" id="MobiDB-lite"/>
    </source>
</evidence>
<keyword evidence="4" id="KW-1185">Reference proteome</keyword>
<feature type="region of interest" description="Disordered" evidence="1">
    <location>
        <begin position="1565"/>
        <end position="1600"/>
    </location>
</feature>
<dbReference type="eggNOG" id="KOG1968">
    <property type="taxonomic scope" value="Eukaryota"/>
</dbReference>
<evidence type="ECO:0000259" key="2">
    <source>
        <dbReference type="SMART" id="SM00382"/>
    </source>
</evidence>
<dbReference type="InterPro" id="IPR027417">
    <property type="entry name" value="P-loop_NTPase"/>
</dbReference>
<feature type="region of interest" description="Disordered" evidence="1">
    <location>
        <begin position="1161"/>
        <end position="1271"/>
    </location>
</feature>
<accession>W5N8N6</accession>